<accession>A0ABV5CQV8</accession>
<proteinExistence type="predicted"/>
<keyword evidence="3" id="KW-1185">Reference proteome</keyword>
<feature type="region of interest" description="Disordered" evidence="1">
    <location>
        <begin position="139"/>
        <end position="180"/>
    </location>
</feature>
<protein>
    <submittedName>
        <fullName evidence="2">Uncharacterized protein</fullName>
    </submittedName>
</protein>
<reference evidence="2 3" key="1">
    <citation type="submission" date="2024-04" db="EMBL/GenBank/DDBJ databases">
        <title>Polymorphospora sp. isolated from Baiyangdian Lake in Xiong'an New Area.</title>
        <authorList>
            <person name="Zhang X."/>
            <person name="Liu J."/>
        </authorList>
    </citation>
    <scope>NUCLEOTIDE SEQUENCE [LARGE SCALE GENOMIC DNA]</scope>
    <source>
        <strain evidence="2 3">2-325</strain>
    </source>
</reference>
<gene>
    <name evidence="2" type="ORF">AAFH96_14825</name>
</gene>
<evidence type="ECO:0000313" key="3">
    <source>
        <dbReference type="Proteomes" id="UP001582793"/>
    </source>
</evidence>
<organism evidence="2 3">
    <name type="scientific">Polymorphospora lycopeni</name>
    <dbReference type="NCBI Taxonomy" id="3140240"/>
    <lineage>
        <taxon>Bacteria</taxon>
        <taxon>Bacillati</taxon>
        <taxon>Actinomycetota</taxon>
        <taxon>Actinomycetes</taxon>
        <taxon>Micromonosporales</taxon>
        <taxon>Micromonosporaceae</taxon>
        <taxon>Polymorphospora</taxon>
    </lineage>
</organism>
<dbReference type="EMBL" id="JBCGDC010000036">
    <property type="protein sequence ID" value="MFB6394373.1"/>
    <property type="molecule type" value="Genomic_DNA"/>
</dbReference>
<comment type="caution">
    <text evidence="2">The sequence shown here is derived from an EMBL/GenBank/DDBJ whole genome shotgun (WGS) entry which is preliminary data.</text>
</comment>
<dbReference type="Proteomes" id="UP001582793">
    <property type="component" value="Unassembled WGS sequence"/>
</dbReference>
<dbReference type="RefSeq" id="WP_375734544.1">
    <property type="nucleotide sequence ID" value="NZ_JBCGDC010000036.1"/>
</dbReference>
<evidence type="ECO:0000313" key="2">
    <source>
        <dbReference type="EMBL" id="MFB6394373.1"/>
    </source>
</evidence>
<sequence>MDDGDGGRVAASLADRLDQLSFVDQTADGVTARVIEAVADWASGQGWRVYRRARSVMPLPGPMSGRHSIVDVACARPDAPPVVIEVDRTDRARTAEKLVAEAAAGRIAIWVRWGTGPFGAPPTPVHLVTCAVTHRNGPVGQGRLYTRRPGTDRPPPAHSGSPGTADVVALPIPDTDPETS</sequence>
<name>A0ABV5CQV8_9ACTN</name>
<evidence type="ECO:0000256" key="1">
    <source>
        <dbReference type="SAM" id="MobiDB-lite"/>
    </source>
</evidence>